<dbReference type="PANTHER" id="PTHR10826">
    <property type="entry name" value="COMPLEMENT COMPONENT 1"/>
    <property type="match status" value="1"/>
</dbReference>
<evidence type="ECO:0008006" key="3">
    <source>
        <dbReference type="Google" id="ProtNLM"/>
    </source>
</evidence>
<comment type="caution">
    <text evidence="1">The sequence shown here is derived from an EMBL/GenBank/DDBJ whole genome shotgun (WGS) entry which is preliminary data.</text>
</comment>
<dbReference type="GO" id="GO:0005759">
    <property type="term" value="C:mitochondrial matrix"/>
    <property type="evidence" value="ECO:0007669"/>
    <property type="project" value="InterPro"/>
</dbReference>
<dbReference type="GO" id="GO:0042256">
    <property type="term" value="P:cytosolic ribosome assembly"/>
    <property type="evidence" value="ECO:0007669"/>
    <property type="project" value="TreeGrafter"/>
</dbReference>
<proteinExistence type="predicted"/>
<dbReference type="Gene3D" id="3.10.280.10">
    <property type="entry name" value="Mitochondrial glycoprotein"/>
    <property type="match status" value="1"/>
</dbReference>
<accession>A0A8H7BKK5</accession>
<organism evidence="1 2">
    <name type="scientific">Apophysomyces ossiformis</name>
    <dbReference type="NCBI Taxonomy" id="679940"/>
    <lineage>
        <taxon>Eukaryota</taxon>
        <taxon>Fungi</taxon>
        <taxon>Fungi incertae sedis</taxon>
        <taxon>Mucoromycota</taxon>
        <taxon>Mucoromycotina</taxon>
        <taxon>Mucoromycetes</taxon>
        <taxon>Mucorales</taxon>
        <taxon>Mucorineae</taxon>
        <taxon>Mucoraceae</taxon>
        <taxon>Apophysomyces</taxon>
    </lineage>
</organism>
<evidence type="ECO:0000313" key="2">
    <source>
        <dbReference type="Proteomes" id="UP000605846"/>
    </source>
</evidence>
<sequence>MASHLLRTSLRVLAQPTLRPVTRRVAPVAFTAVRPFTAGMVRMSHGAVDSDLAHMLNKELEFENSSALNEQPAFIKEFLASNAFQIEDKPGNDEVALTRNFGNEKIRVLFSISDINNAVEDDFLQETEEGELAENETDEEEDIIGASFPVRASVTIEKDGQGAITVDTVAQDGEITVESVIYYKDAKLASEQSAEADWQRRGQYIGPRFDELDENLQGLFGRYLEERGINTALATFLPDYVDYKEQKEYVQWLKGVKDFVSA</sequence>
<dbReference type="InterPro" id="IPR036561">
    <property type="entry name" value="MAM33_sf"/>
</dbReference>
<dbReference type="OrthoDB" id="278212at2759"/>
<name>A0A8H7BKK5_9FUNG</name>
<gene>
    <name evidence="1" type="ORF">EC973_008756</name>
</gene>
<dbReference type="InterPro" id="IPR003428">
    <property type="entry name" value="MAM33"/>
</dbReference>
<dbReference type="Proteomes" id="UP000605846">
    <property type="component" value="Unassembled WGS sequence"/>
</dbReference>
<dbReference type="Pfam" id="PF02330">
    <property type="entry name" value="MAM33"/>
    <property type="match status" value="1"/>
</dbReference>
<protein>
    <recommendedName>
        <fullName evidence="3">Mitochondrial glyco protein</fullName>
    </recommendedName>
</protein>
<dbReference type="SUPFAM" id="SSF54529">
    <property type="entry name" value="Mitochondrial glycoprotein MAM33-like"/>
    <property type="match status" value="1"/>
</dbReference>
<keyword evidence="2" id="KW-1185">Reference proteome</keyword>
<evidence type="ECO:0000313" key="1">
    <source>
        <dbReference type="EMBL" id="KAF7726422.1"/>
    </source>
</evidence>
<reference evidence="1" key="1">
    <citation type="submission" date="2020-01" db="EMBL/GenBank/DDBJ databases">
        <title>Genome Sequencing of Three Apophysomyces-Like Fungal Strains Confirms a Novel Fungal Genus in the Mucoromycota with divergent Burkholderia-like Endosymbiotic Bacteria.</title>
        <authorList>
            <person name="Stajich J.E."/>
            <person name="Macias A.M."/>
            <person name="Carter-House D."/>
            <person name="Lovett B."/>
            <person name="Kasson L.R."/>
            <person name="Berry K."/>
            <person name="Grigoriev I."/>
            <person name="Chang Y."/>
            <person name="Spatafora J."/>
            <person name="Kasson M.T."/>
        </authorList>
    </citation>
    <scope>NUCLEOTIDE SEQUENCE</scope>
    <source>
        <strain evidence="1">NRRL A-21654</strain>
    </source>
</reference>
<dbReference type="EMBL" id="JABAYA010000079">
    <property type="protein sequence ID" value="KAF7726422.1"/>
    <property type="molecule type" value="Genomic_DNA"/>
</dbReference>
<dbReference type="PANTHER" id="PTHR10826:SF1">
    <property type="entry name" value="COMPLEMENT COMPONENT 1 Q SUBCOMPONENT-BINDING PROTEIN, MITOCHONDRIAL"/>
    <property type="match status" value="1"/>
</dbReference>
<dbReference type="AlphaFoldDB" id="A0A8H7BKK5"/>